<dbReference type="Pfam" id="PF13416">
    <property type="entry name" value="SBP_bac_8"/>
    <property type="match status" value="1"/>
</dbReference>
<dbReference type="PROSITE" id="PS01037">
    <property type="entry name" value="SBP_BACTERIAL_1"/>
    <property type="match status" value="1"/>
</dbReference>
<evidence type="ECO:0000256" key="2">
    <source>
        <dbReference type="ARBA" id="ARBA00008520"/>
    </source>
</evidence>
<keyword evidence="6 8" id="KW-0732">Signal</keyword>
<evidence type="ECO:0000256" key="5">
    <source>
        <dbReference type="ARBA" id="ARBA00022448"/>
    </source>
</evidence>
<evidence type="ECO:0000256" key="8">
    <source>
        <dbReference type="SAM" id="SignalP"/>
    </source>
</evidence>
<evidence type="ECO:0000256" key="3">
    <source>
        <dbReference type="ARBA" id="ARBA00011557"/>
    </source>
</evidence>
<comment type="similarity">
    <text evidence="2">Belongs to the bacterial solute-binding protein 1 family.</text>
</comment>
<dbReference type="Proteomes" id="UP001149821">
    <property type="component" value="Unassembled WGS sequence"/>
</dbReference>
<evidence type="ECO:0000256" key="7">
    <source>
        <dbReference type="ARBA" id="ARBA00022764"/>
    </source>
</evidence>
<evidence type="ECO:0000256" key="4">
    <source>
        <dbReference type="ARBA" id="ARBA00017470"/>
    </source>
</evidence>
<evidence type="ECO:0000256" key="6">
    <source>
        <dbReference type="ARBA" id="ARBA00022729"/>
    </source>
</evidence>
<dbReference type="InterPro" id="IPR006059">
    <property type="entry name" value="SBP"/>
</dbReference>
<sequence>MKLGNVALLTSLSLAFSGQALSATEIEWWHAMGGNLGEKVNEIADKFNASQNEFVVKPVYKGNYTETMTGAVAAFRAKQQPEIVQVFEVGTATMMSAKGAIYPVYELMADTKTTFNPKDYLASVTGYYTDSDGNMLSMPFNSSTPVLYYNKDLLKKAGVEPPKTWEEMGPVAEKLKANGVKCGFTTGWQSWTQIENFGARHNAPIATANNGFDSSDAKLKINDKIFVDHINQLAEWQKDGAFKYGGRRSDSAPLFYSGECAMYINSSASYAGIKDNVKDFDFGVAQLPYWSSKIKQPQNSIIGGATLWVLQGHDKKDYEGVAEFFKFLSGQEIQADWHQFTGYLPITYAAYDLSKEQGFYNKNPGTDVAITQMTSVEPTPASKGIRLGNFVQIRDVINEELENVWAGKASAQDALNKATERGNALLAKFAKANN</sequence>
<keyword evidence="10" id="KW-1185">Reference proteome</keyword>
<dbReference type="RefSeq" id="WP_274141107.1">
    <property type="nucleotide sequence ID" value="NZ_JAJUBB010000003.1"/>
</dbReference>
<dbReference type="InterPro" id="IPR050490">
    <property type="entry name" value="Bact_solute-bd_prot1"/>
</dbReference>
<comment type="subunit">
    <text evidence="3">The complex is composed of two ATP-binding proteins (UgpC), two transmembrane proteins (UgpA and UgpE) and a solute-binding protein (UgpB).</text>
</comment>
<name>A0ABT5QIS2_9GAMM</name>
<dbReference type="SUPFAM" id="SSF53850">
    <property type="entry name" value="Periplasmic binding protein-like II"/>
    <property type="match status" value="1"/>
</dbReference>
<comment type="subcellular location">
    <subcellularLocation>
        <location evidence="1">Periplasm</location>
    </subcellularLocation>
</comment>
<organism evidence="9 10">
    <name type="scientific">Enterovibrio qingdaonensis</name>
    <dbReference type="NCBI Taxonomy" id="2899818"/>
    <lineage>
        <taxon>Bacteria</taxon>
        <taxon>Pseudomonadati</taxon>
        <taxon>Pseudomonadota</taxon>
        <taxon>Gammaproteobacteria</taxon>
        <taxon>Vibrionales</taxon>
        <taxon>Vibrionaceae</taxon>
        <taxon>Enterovibrio</taxon>
    </lineage>
</organism>
<evidence type="ECO:0000256" key="1">
    <source>
        <dbReference type="ARBA" id="ARBA00004418"/>
    </source>
</evidence>
<evidence type="ECO:0000313" key="9">
    <source>
        <dbReference type="EMBL" id="MDD1780882.1"/>
    </source>
</evidence>
<keyword evidence="7" id="KW-0574">Periplasm</keyword>
<dbReference type="Gene3D" id="3.40.190.10">
    <property type="entry name" value="Periplasmic binding protein-like II"/>
    <property type="match status" value="2"/>
</dbReference>
<comment type="caution">
    <text evidence="9">The sequence shown here is derived from an EMBL/GenBank/DDBJ whole genome shotgun (WGS) entry which is preliminary data.</text>
</comment>
<dbReference type="PANTHER" id="PTHR43649:SF31">
    <property type="entry name" value="SN-GLYCEROL-3-PHOSPHATE-BINDING PERIPLASMIC PROTEIN UGPB"/>
    <property type="match status" value="1"/>
</dbReference>
<gene>
    <name evidence="9" type="primary">ugpB</name>
    <name evidence="9" type="ORF">LRP49_06665</name>
</gene>
<dbReference type="CDD" id="cd14748">
    <property type="entry name" value="PBP2_UgpB"/>
    <property type="match status" value="1"/>
</dbReference>
<dbReference type="EMBL" id="JAJUBB010000003">
    <property type="protein sequence ID" value="MDD1780882.1"/>
    <property type="molecule type" value="Genomic_DNA"/>
</dbReference>
<reference evidence="9" key="1">
    <citation type="submission" date="2021-12" db="EMBL/GenBank/DDBJ databases">
        <title>Enterovibrio ZSDZ35 sp. nov. and Enterovibrio ZSDZ42 sp. nov., isolated from coastal seawater in Qingdao.</title>
        <authorList>
            <person name="Zhang P."/>
        </authorList>
    </citation>
    <scope>NUCLEOTIDE SEQUENCE</scope>
    <source>
        <strain evidence="9">ZSDZ35</strain>
    </source>
</reference>
<evidence type="ECO:0000313" key="10">
    <source>
        <dbReference type="Proteomes" id="UP001149821"/>
    </source>
</evidence>
<accession>A0ABT5QIS2</accession>
<feature type="chain" id="PRO_5045608201" description="sn-glycerol-3-phosphate-binding periplasmic protein UgpB" evidence="8">
    <location>
        <begin position="23"/>
        <end position="434"/>
    </location>
</feature>
<dbReference type="PANTHER" id="PTHR43649">
    <property type="entry name" value="ARABINOSE-BINDING PROTEIN-RELATED"/>
    <property type="match status" value="1"/>
</dbReference>
<feature type="signal peptide" evidence="8">
    <location>
        <begin position="1"/>
        <end position="22"/>
    </location>
</feature>
<proteinExistence type="inferred from homology"/>
<protein>
    <recommendedName>
        <fullName evidence="4">sn-glycerol-3-phosphate-binding periplasmic protein UgpB</fullName>
    </recommendedName>
</protein>
<dbReference type="InterPro" id="IPR006061">
    <property type="entry name" value="SBP_1_CS"/>
</dbReference>
<dbReference type="NCBIfam" id="NF008211">
    <property type="entry name" value="PRK10974.1"/>
    <property type="match status" value="1"/>
</dbReference>
<keyword evidence="5" id="KW-0813">Transport</keyword>